<feature type="domain" description="Transcription factor CBF/NF-Y/archaeal histone" evidence="3">
    <location>
        <begin position="4"/>
        <end position="75"/>
    </location>
</feature>
<dbReference type="OrthoDB" id="636685at2759"/>
<dbReference type="GO" id="GO:0008622">
    <property type="term" value="C:epsilon DNA polymerase complex"/>
    <property type="evidence" value="ECO:0007669"/>
    <property type="project" value="TreeGrafter"/>
</dbReference>
<dbReference type="PANTHER" id="PTHR10252:SF79">
    <property type="entry name" value="DNA POLYMERASE EPSILON SUBUNIT 4"/>
    <property type="match status" value="1"/>
</dbReference>
<evidence type="ECO:0000313" key="5">
    <source>
        <dbReference type="Proteomes" id="UP000580250"/>
    </source>
</evidence>
<dbReference type="PANTHER" id="PTHR10252">
    <property type="entry name" value="HISTONE-LIKE TRANSCRIPTION FACTOR CCAAT-RELATED"/>
    <property type="match status" value="1"/>
</dbReference>
<dbReference type="Gene3D" id="1.10.20.10">
    <property type="entry name" value="Histone, subunit A"/>
    <property type="match status" value="1"/>
</dbReference>
<reference evidence="4 5" key="1">
    <citation type="submission" date="2020-08" db="EMBL/GenBank/DDBJ databases">
        <authorList>
            <person name="Koutsovoulos G."/>
            <person name="Danchin GJ E."/>
        </authorList>
    </citation>
    <scope>NUCLEOTIDE SEQUENCE [LARGE SCALE GENOMIC DNA]</scope>
</reference>
<keyword evidence="2" id="KW-0539">Nucleus</keyword>
<dbReference type="InterPro" id="IPR009072">
    <property type="entry name" value="Histone-fold"/>
</dbReference>
<dbReference type="Pfam" id="PF00808">
    <property type="entry name" value="CBFD_NFYB_HMF"/>
    <property type="match status" value="1"/>
</dbReference>
<evidence type="ECO:0000256" key="2">
    <source>
        <dbReference type="ARBA" id="ARBA00023242"/>
    </source>
</evidence>
<proteinExistence type="predicted"/>
<dbReference type="Proteomes" id="UP000580250">
    <property type="component" value="Unassembled WGS sequence"/>
</dbReference>
<dbReference type="InterPro" id="IPR003958">
    <property type="entry name" value="CBFA_NFYB_domain"/>
</dbReference>
<name>A0A6V7UEZ2_MELEN</name>
<comment type="subcellular location">
    <subcellularLocation>
        <location evidence="1">Nucleus</location>
    </subcellularLocation>
</comment>
<dbReference type="SUPFAM" id="SSF47113">
    <property type="entry name" value="Histone-fold"/>
    <property type="match status" value="1"/>
</dbReference>
<evidence type="ECO:0000256" key="1">
    <source>
        <dbReference type="ARBA" id="ARBA00004123"/>
    </source>
</evidence>
<protein>
    <recommendedName>
        <fullName evidence="3">Transcription factor CBF/NF-Y/archaeal histone domain-containing protein</fullName>
    </recommendedName>
</protein>
<dbReference type="GO" id="GO:0046982">
    <property type="term" value="F:protein heterodimerization activity"/>
    <property type="evidence" value="ECO:0007669"/>
    <property type="project" value="InterPro"/>
</dbReference>
<organism evidence="4 5">
    <name type="scientific">Meloidogyne enterolobii</name>
    <name type="common">Root-knot nematode worm</name>
    <name type="synonym">Meloidogyne mayaguensis</name>
    <dbReference type="NCBI Taxonomy" id="390850"/>
    <lineage>
        <taxon>Eukaryota</taxon>
        <taxon>Metazoa</taxon>
        <taxon>Ecdysozoa</taxon>
        <taxon>Nematoda</taxon>
        <taxon>Chromadorea</taxon>
        <taxon>Rhabditida</taxon>
        <taxon>Tylenchina</taxon>
        <taxon>Tylenchomorpha</taxon>
        <taxon>Tylenchoidea</taxon>
        <taxon>Meloidogynidae</taxon>
        <taxon>Meloidogyninae</taxon>
        <taxon>Meloidogyne</taxon>
    </lineage>
</organism>
<gene>
    <name evidence="4" type="ORF">MENT_LOCUS11039</name>
</gene>
<accession>A0A6V7UEZ2</accession>
<dbReference type="GO" id="GO:0006261">
    <property type="term" value="P:DNA-templated DNA replication"/>
    <property type="evidence" value="ECO:0007669"/>
    <property type="project" value="TreeGrafter"/>
</dbReference>
<dbReference type="InterPro" id="IPR050568">
    <property type="entry name" value="Transcr_DNA_Rep_Reg"/>
</dbReference>
<evidence type="ECO:0000313" key="4">
    <source>
        <dbReference type="EMBL" id="CAD2153199.1"/>
    </source>
</evidence>
<comment type="caution">
    <text evidence="4">The sequence shown here is derived from an EMBL/GenBank/DDBJ whole genome shotgun (WGS) entry which is preliminary data.</text>
</comment>
<dbReference type="CDD" id="cd22929">
    <property type="entry name" value="HFD_POLE4-like"/>
    <property type="match status" value="1"/>
</dbReference>
<dbReference type="AlphaFoldDB" id="A0A6V7UEZ2"/>
<sequence length="105" mass="11963">METNLPLTRVKKIAKISLTEANPSTTSKNLITSEAVNLLTIATEKYIQLLSKSAWNWTLASSRRTLQVVDIEQCIKRDWLFAILNEGLNNWPDDDKVDEEAEKDD</sequence>
<evidence type="ECO:0000259" key="3">
    <source>
        <dbReference type="Pfam" id="PF00808"/>
    </source>
</evidence>
<dbReference type="EMBL" id="CAJEWN010000052">
    <property type="protein sequence ID" value="CAD2153199.1"/>
    <property type="molecule type" value="Genomic_DNA"/>
</dbReference>